<protein>
    <submittedName>
        <fullName evidence="2">Uncharacterized protein</fullName>
    </submittedName>
</protein>
<dbReference type="EMBL" id="BAAAPF010000244">
    <property type="protein sequence ID" value="GAA2142240.1"/>
    <property type="molecule type" value="Genomic_DNA"/>
</dbReference>
<feature type="region of interest" description="Disordered" evidence="1">
    <location>
        <begin position="79"/>
        <end position="102"/>
    </location>
</feature>
<evidence type="ECO:0000256" key="1">
    <source>
        <dbReference type="SAM" id="MobiDB-lite"/>
    </source>
</evidence>
<sequence>MVISPMRGRDVRAGGARATKGSRAPGSIYPTGTECRRVAGVGPVTTCRNRAPGTGRCRYGPRGRPAAARYAGGVPSVQSAVPSGSAAQARTSASRSAATIAV</sequence>
<keyword evidence="3" id="KW-1185">Reference proteome</keyword>
<reference evidence="2 3" key="1">
    <citation type="journal article" date="2019" name="Int. J. Syst. Evol. Microbiol.">
        <title>The Global Catalogue of Microorganisms (GCM) 10K type strain sequencing project: providing services to taxonomists for standard genome sequencing and annotation.</title>
        <authorList>
            <consortium name="The Broad Institute Genomics Platform"/>
            <consortium name="The Broad Institute Genome Sequencing Center for Infectious Disease"/>
            <person name="Wu L."/>
            <person name="Ma J."/>
        </authorList>
    </citation>
    <scope>NUCLEOTIDE SEQUENCE [LARGE SCALE GENOMIC DNA]</scope>
    <source>
        <strain evidence="2 3">JCM 15481</strain>
    </source>
</reference>
<evidence type="ECO:0000313" key="2">
    <source>
        <dbReference type="EMBL" id="GAA2142240.1"/>
    </source>
</evidence>
<organism evidence="2 3">
    <name type="scientific">Streptomyces synnematoformans</name>
    <dbReference type="NCBI Taxonomy" id="415721"/>
    <lineage>
        <taxon>Bacteria</taxon>
        <taxon>Bacillati</taxon>
        <taxon>Actinomycetota</taxon>
        <taxon>Actinomycetes</taxon>
        <taxon>Kitasatosporales</taxon>
        <taxon>Streptomycetaceae</taxon>
        <taxon>Streptomyces</taxon>
    </lineage>
</organism>
<feature type="region of interest" description="Disordered" evidence="1">
    <location>
        <begin position="1"/>
        <end position="29"/>
    </location>
</feature>
<dbReference type="Proteomes" id="UP001500443">
    <property type="component" value="Unassembled WGS sequence"/>
</dbReference>
<evidence type="ECO:0000313" key="3">
    <source>
        <dbReference type="Proteomes" id="UP001500443"/>
    </source>
</evidence>
<gene>
    <name evidence="2" type="ORF">GCM10009802_52900</name>
</gene>
<comment type="caution">
    <text evidence="2">The sequence shown here is derived from an EMBL/GenBank/DDBJ whole genome shotgun (WGS) entry which is preliminary data.</text>
</comment>
<accession>A0ABN2ZHA9</accession>
<proteinExistence type="predicted"/>
<name>A0ABN2ZHA9_9ACTN</name>
<feature type="compositionally biased region" description="Low complexity" evidence="1">
    <location>
        <begin position="83"/>
        <end position="102"/>
    </location>
</feature>